<dbReference type="InterPro" id="IPR002078">
    <property type="entry name" value="Sigma_54_int"/>
</dbReference>
<dbReference type="Pfam" id="PF00158">
    <property type="entry name" value="Sigma54_activat"/>
    <property type="match status" value="1"/>
</dbReference>
<dbReference type="Gene3D" id="3.40.50.300">
    <property type="entry name" value="P-loop containing nucleotide triphosphate hydrolases"/>
    <property type="match status" value="1"/>
</dbReference>
<dbReference type="Pfam" id="PF02954">
    <property type="entry name" value="HTH_8"/>
    <property type="match status" value="1"/>
</dbReference>
<evidence type="ECO:0000259" key="7">
    <source>
        <dbReference type="PROSITE" id="PS50045"/>
    </source>
</evidence>
<dbReference type="Proteomes" id="UP001524587">
    <property type="component" value="Unassembled WGS sequence"/>
</dbReference>
<keyword evidence="3" id="KW-0902">Two-component regulatory system</keyword>
<dbReference type="Gene3D" id="1.10.10.60">
    <property type="entry name" value="Homeodomain-like"/>
    <property type="match status" value="1"/>
</dbReference>
<dbReference type="Gene3D" id="1.10.8.60">
    <property type="match status" value="1"/>
</dbReference>
<feature type="modified residue" description="4-aspartylphosphate" evidence="6">
    <location>
        <position position="56"/>
    </location>
</feature>
<proteinExistence type="predicted"/>
<feature type="domain" description="Sigma-54 factor interaction" evidence="7">
    <location>
        <begin position="145"/>
        <end position="355"/>
    </location>
</feature>
<evidence type="ECO:0000256" key="3">
    <source>
        <dbReference type="ARBA" id="ARBA00023012"/>
    </source>
</evidence>
<dbReference type="PRINTS" id="PR01590">
    <property type="entry name" value="HTHFIS"/>
</dbReference>
<sequence length="426" mass="46061">MSAAAGTVLLVDDDADAREATRQLLMLGGFSVRALADPIEASRLLGPEFPGVLVTDVRMPRLSGIDLFDQVRARDPELPVILITGHGDVPMAVDALKRGAWDFLSKPFDGDALRASVARASAARTLVLENRALREDAERSAVGGLIGDSAPIRALRARLPVLAEADLDLLIEGGDGTGKTMLARAIHRSSRRARHRLTVVDCATASAPEILPSLFARGGTISRTHRGTLLLAGLHRASDALQDRLALLAETRSVGADAREPETLDLRMIATVLETDRGRVRPDLFHRLGGMPLRMPPLSERREDIPLLFAFLVARAAEGLRQPAPPLRDLPYTLAGRDWPGNVRELANYAERFCLGLADAAENAAGGALLLGDRMDAFERTLIEDAVRAADGDVSRAVVALGIPRKTFYYRVKRLGLDLSSLRGRR</sequence>
<dbReference type="InterPro" id="IPR011006">
    <property type="entry name" value="CheY-like_superfamily"/>
</dbReference>
<dbReference type="SUPFAM" id="SSF52172">
    <property type="entry name" value="CheY-like"/>
    <property type="match status" value="1"/>
</dbReference>
<protein>
    <submittedName>
        <fullName evidence="9">Sigma-54 dependent transcriptional regulator</fullName>
    </submittedName>
</protein>
<dbReference type="Gene3D" id="3.40.50.2300">
    <property type="match status" value="1"/>
</dbReference>
<evidence type="ECO:0000256" key="2">
    <source>
        <dbReference type="ARBA" id="ARBA00022840"/>
    </source>
</evidence>
<feature type="domain" description="Response regulatory" evidence="8">
    <location>
        <begin position="7"/>
        <end position="121"/>
    </location>
</feature>
<dbReference type="InterPro" id="IPR027417">
    <property type="entry name" value="P-loop_NTPase"/>
</dbReference>
<dbReference type="SMART" id="SM00448">
    <property type="entry name" value="REC"/>
    <property type="match status" value="1"/>
</dbReference>
<dbReference type="EMBL" id="JAMSKV010000006">
    <property type="protein sequence ID" value="MCQ8278576.1"/>
    <property type="molecule type" value="Genomic_DNA"/>
</dbReference>
<evidence type="ECO:0000313" key="10">
    <source>
        <dbReference type="Proteomes" id="UP001524587"/>
    </source>
</evidence>
<evidence type="ECO:0000256" key="4">
    <source>
        <dbReference type="ARBA" id="ARBA00023015"/>
    </source>
</evidence>
<evidence type="ECO:0000256" key="6">
    <source>
        <dbReference type="PROSITE-ProRule" id="PRU00169"/>
    </source>
</evidence>
<dbReference type="PANTHER" id="PTHR32071:SF57">
    <property type="entry name" value="C4-DICARBOXYLATE TRANSPORT TRANSCRIPTIONAL REGULATORY PROTEIN DCTD"/>
    <property type="match status" value="1"/>
</dbReference>
<organism evidence="9 10">
    <name type="scientific">Endosaccharibacter trunci</name>
    <dbReference type="NCBI Taxonomy" id="2812733"/>
    <lineage>
        <taxon>Bacteria</taxon>
        <taxon>Pseudomonadati</taxon>
        <taxon>Pseudomonadota</taxon>
        <taxon>Alphaproteobacteria</taxon>
        <taxon>Acetobacterales</taxon>
        <taxon>Acetobacteraceae</taxon>
        <taxon>Endosaccharibacter</taxon>
    </lineage>
</organism>
<evidence type="ECO:0000313" key="9">
    <source>
        <dbReference type="EMBL" id="MCQ8278576.1"/>
    </source>
</evidence>
<dbReference type="RefSeq" id="WP_422864053.1">
    <property type="nucleotide sequence ID" value="NZ_JAMSKV010000006.1"/>
</dbReference>
<accession>A0ABT1W6R7</accession>
<dbReference type="PROSITE" id="PS00688">
    <property type="entry name" value="SIGMA54_INTERACT_3"/>
    <property type="match status" value="1"/>
</dbReference>
<dbReference type="Pfam" id="PF00072">
    <property type="entry name" value="Response_reg"/>
    <property type="match status" value="1"/>
</dbReference>
<dbReference type="SUPFAM" id="SSF52540">
    <property type="entry name" value="P-loop containing nucleoside triphosphate hydrolases"/>
    <property type="match status" value="1"/>
</dbReference>
<dbReference type="InterPro" id="IPR058031">
    <property type="entry name" value="AAA_lid_NorR"/>
</dbReference>
<evidence type="ECO:0000259" key="8">
    <source>
        <dbReference type="PROSITE" id="PS50110"/>
    </source>
</evidence>
<keyword evidence="6" id="KW-0597">Phosphoprotein</keyword>
<keyword evidence="10" id="KW-1185">Reference proteome</keyword>
<dbReference type="PROSITE" id="PS50110">
    <property type="entry name" value="RESPONSE_REGULATORY"/>
    <property type="match status" value="1"/>
</dbReference>
<keyword evidence="4" id="KW-0805">Transcription regulation</keyword>
<dbReference type="InterPro" id="IPR001789">
    <property type="entry name" value="Sig_transdc_resp-reg_receiver"/>
</dbReference>
<dbReference type="InterPro" id="IPR025944">
    <property type="entry name" value="Sigma_54_int_dom_CS"/>
</dbReference>
<gene>
    <name evidence="9" type="ORF">NFI95_08940</name>
</gene>
<dbReference type="PANTHER" id="PTHR32071">
    <property type="entry name" value="TRANSCRIPTIONAL REGULATORY PROTEIN"/>
    <property type="match status" value="1"/>
</dbReference>
<keyword evidence="2" id="KW-0067">ATP-binding</keyword>
<keyword evidence="1" id="KW-0547">Nucleotide-binding</keyword>
<name>A0ABT1W6R7_9PROT</name>
<comment type="caution">
    <text evidence="9">The sequence shown here is derived from an EMBL/GenBank/DDBJ whole genome shotgun (WGS) entry which is preliminary data.</text>
</comment>
<dbReference type="PROSITE" id="PS50045">
    <property type="entry name" value="SIGMA54_INTERACT_4"/>
    <property type="match status" value="1"/>
</dbReference>
<dbReference type="SUPFAM" id="SSF46689">
    <property type="entry name" value="Homeodomain-like"/>
    <property type="match status" value="1"/>
</dbReference>
<dbReference type="InterPro" id="IPR009057">
    <property type="entry name" value="Homeodomain-like_sf"/>
</dbReference>
<evidence type="ECO:0000256" key="1">
    <source>
        <dbReference type="ARBA" id="ARBA00022741"/>
    </source>
</evidence>
<keyword evidence="5" id="KW-0804">Transcription</keyword>
<dbReference type="Pfam" id="PF25601">
    <property type="entry name" value="AAA_lid_14"/>
    <property type="match status" value="1"/>
</dbReference>
<evidence type="ECO:0000256" key="5">
    <source>
        <dbReference type="ARBA" id="ARBA00023163"/>
    </source>
</evidence>
<dbReference type="InterPro" id="IPR002197">
    <property type="entry name" value="HTH_Fis"/>
</dbReference>
<reference evidence="9 10" key="1">
    <citation type="submission" date="2022-06" db="EMBL/GenBank/DDBJ databases">
        <title>Endosaccharibacter gen. nov., sp. nov., endophytic bacteria isolated from sugarcane.</title>
        <authorList>
            <person name="Pitiwittayakul N."/>
            <person name="Yukphan P."/>
            <person name="Charoenyingcharoen P."/>
            <person name="Tanasupawat S."/>
        </authorList>
    </citation>
    <scope>NUCLEOTIDE SEQUENCE [LARGE SCALE GENOMIC DNA]</scope>
    <source>
        <strain evidence="9 10">KSS8</strain>
    </source>
</reference>